<dbReference type="PROSITE" id="PS50977">
    <property type="entry name" value="HTH_TETR_2"/>
    <property type="match status" value="1"/>
</dbReference>
<keyword evidence="1" id="KW-0805">Transcription regulation</keyword>
<dbReference type="GO" id="GO:0003700">
    <property type="term" value="F:DNA-binding transcription factor activity"/>
    <property type="evidence" value="ECO:0007669"/>
    <property type="project" value="TreeGrafter"/>
</dbReference>
<dbReference type="PRINTS" id="PR00455">
    <property type="entry name" value="HTHTETR"/>
</dbReference>
<dbReference type="Proteomes" id="UP000244240">
    <property type="component" value="Unassembled WGS sequence"/>
</dbReference>
<dbReference type="InterPro" id="IPR009057">
    <property type="entry name" value="Homeodomain-like_sf"/>
</dbReference>
<dbReference type="GO" id="GO:0000976">
    <property type="term" value="F:transcription cis-regulatory region binding"/>
    <property type="evidence" value="ECO:0007669"/>
    <property type="project" value="TreeGrafter"/>
</dbReference>
<dbReference type="InterPro" id="IPR036271">
    <property type="entry name" value="Tet_transcr_reg_TetR-rel_C_sf"/>
</dbReference>
<reference evidence="6 7" key="1">
    <citation type="submission" date="2018-04" db="EMBL/GenBank/DDBJ databases">
        <title>Genomic Encyclopedia of Archaeal and Bacterial Type Strains, Phase II (KMG-II): from individual species to whole genera.</title>
        <authorList>
            <person name="Goeker M."/>
        </authorList>
    </citation>
    <scope>NUCLEOTIDE SEQUENCE [LARGE SCALE GENOMIC DNA]</scope>
    <source>
        <strain evidence="6 7">DSM 45787</strain>
    </source>
</reference>
<evidence type="ECO:0000256" key="4">
    <source>
        <dbReference type="PROSITE-ProRule" id="PRU00335"/>
    </source>
</evidence>
<dbReference type="Gene3D" id="1.10.357.10">
    <property type="entry name" value="Tetracycline Repressor, domain 2"/>
    <property type="match status" value="1"/>
</dbReference>
<organism evidence="6 7">
    <name type="scientific">Melghirimyces profundicolus</name>
    <dbReference type="NCBI Taxonomy" id="1242148"/>
    <lineage>
        <taxon>Bacteria</taxon>
        <taxon>Bacillati</taxon>
        <taxon>Bacillota</taxon>
        <taxon>Bacilli</taxon>
        <taxon>Bacillales</taxon>
        <taxon>Thermoactinomycetaceae</taxon>
        <taxon>Melghirimyces</taxon>
    </lineage>
</organism>
<dbReference type="Pfam" id="PF00440">
    <property type="entry name" value="TetR_N"/>
    <property type="match status" value="1"/>
</dbReference>
<dbReference type="InterPro" id="IPR001647">
    <property type="entry name" value="HTH_TetR"/>
</dbReference>
<evidence type="ECO:0000256" key="1">
    <source>
        <dbReference type="ARBA" id="ARBA00023015"/>
    </source>
</evidence>
<gene>
    <name evidence="6" type="ORF">C8P63_11177</name>
</gene>
<keyword evidence="3" id="KW-0804">Transcription</keyword>
<sequence length="204" mass="23677">MPRSPEQNRAIREKRIQQILEAAVSVYRERGYHGAEMGAIARRAGLGRGLIYYYFKDKRDVFISLIRLTLQRWKDVVGEITRSEGSVTERLGRILKQTCALSLEHPDYSYFHQTISRDIKVLFPDREAEVNALYEESMWKPIRSLLREGVEKGELAVDPELGERFIFSVLFGAVNHENMIDKEKLDQWVTLALYGLVKNRNTDT</sequence>
<dbReference type="SUPFAM" id="SSF46689">
    <property type="entry name" value="Homeodomain-like"/>
    <property type="match status" value="1"/>
</dbReference>
<evidence type="ECO:0000256" key="3">
    <source>
        <dbReference type="ARBA" id="ARBA00023163"/>
    </source>
</evidence>
<evidence type="ECO:0000313" key="7">
    <source>
        <dbReference type="Proteomes" id="UP000244240"/>
    </source>
</evidence>
<dbReference type="InterPro" id="IPR050109">
    <property type="entry name" value="HTH-type_TetR-like_transc_reg"/>
</dbReference>
<evidence type="ECO:0000256" key="2">
    <source>
        <dbReference type="ARBA" id="ARBA00023125"/>
    </source>
</evidence>
<protein>
    <submittedName>
        <fullName evidence="6">TetR family transcriptional regulator</fullName>
    </submittedName>
</protein>
<dbReference type="EMBL" id="QBKR01000011">
    <property type="protein sequence ID" value="PTX59642.1"/>
    <property type="molecule type" value="Genomic_DNA"/>
</dbReference>
<comment type="caution">
    <text evidence="6">The sequence shown here is derived from an EMBL/GenBank/DDBJ whole genome shotgun (WGS) entry which is preliminary data.</text>
</comment>
<dbReference type="PANTHER" id="PTHR30055:SF234">
    <property type="entry name" value="HTH-TYPE TRANSCRIPTIONAL REGULATOR BETI"/>
    <property type="match status" value="1"/>
</dbReference>
<evidence type="ECO:0000259" key="5">
    <source>
        <dbReference type="PROSITE" id="PS50977"/>
    </source>
</evidence>
<dbReference type="SUPFAM" id="SSF48498">
    <property type="entry name" value="Tetracyclin repressor-like, C-terminal domain"/>
    <property type="match status" value="1"/>
</dbReference>
<dbReference type="PANTHER" id="PTHR30055">
    <property type="entry name" value="HTH-TYPE TRANSCRIPTIONAL REGULATOR RUTR"/>
    <property type="match status" value="1"/>
</dbReference>
<name>A0A2T6BU99_9BACL</name>
<feature type="DNA-binding region" description="H-T-H motif" evidence="4">
    <location>
        <begin position="36"/>
        <end position="55"/>
    </location>
</feature>
<accession>A0A2T6BU99</accession>
<evidence type="ECO:0000313" key="6">
    <source>
        <dbReference type="EMBL" id="PTX59642.1"/>
    </source>
</evidence>
<dbReference type="AlphaFoldDB" id="A0A2T6BU99"/>
<dbReference type="Gene3D" id="1.10.10.60">
    <property type="entry name" value="Homeodomain-like"/>
    <property type="match status" value="1"/>
</dbReference>
<keyword evidence="7" id="KW-1185">Reference proteome</keyword>
<feature type="domain" description="HTH tetR-type" evidence="5">
    <location>
        <begin position="13"/>
        <end position="73"/>
    </location>
</feature>
<keyword evidence="2 4" id="KW-0238">DNA-binding</keyword>
<dbReference type="RefSeq" id="WP_108023461.1">
    <property type="nucleotide sequence ID" value="NZ_QBKR01000011.1"/>
</dbReference>
<proteinExistence type="predicted"/>
<dbReference type="OrthoDB" id="2373640at2"/>